<evidence type="ECO:0000313" key="5">
    <source>
        <dbReference type="EMBL" id="MET4580753.1"/>
    </source>
</evidence>
<dbReference type="PRINTS" id="PR00116">
    <property type="entry name" value="ARGINASE"/>
</dbReference>
<dbReference type="InterPro" id="IPR023696">
    <property type="entry name" value="Ureohydrolase_dom_sf"/>
</dbReference>
<name>A0ABV2QJQ0_9MICO</name>
<protein>
    <submittedName>
        <fullName evidence="5">Arginase</fullName>
        <ecNumber evidence="5">3.5.3.1</ecNumber>
    </submittedName>
</protein>
<dbReference type="PROSITE" id="PS51409">
    <property type="entry name" value="ARGINASE_2"/>
    <property type="match status" value="1"/>
</dbReference>
<dbReference type="Gene3D" id="3.40.800.10">
    <property type="entry name" value="Ureohydrolase domain"/>
    <property type="match status" value="1"/>
</dbReference>
<evidence type="ECO:0000256" key="3">
    <source>
        <dbReference type="ARBA" id="ARBA00023211"/>
    </source>
</evidence>
<dbReference type="EC" id="3.5.3.1" evidence="5"/>
<evidence type="ECO:0000256" key="2">
    <source>
        <dbReference type="ARBA" id="ARBA00022801"/>
    </source>
</evidence>
<dbReference type="InterPro" id="IPR006035">
    <property type="entry name" value="Ureohydrolase"/>
</dbReference>
<evidence type="ECO:0000313" key="6">
    <source>
        <dbReference type="Proteomes" id="UP001549257"/>
    </source>
</evidence>
<keyword evidence="2 5" id="KW-0378">Hydrolase</keyword>
<gene>
    <name evidence="5" type="ORF">ABIE21_000243</name>
</gene>
<comment type="similarity">
    <text evidence="4">Belongs to the arginase family.</text>
</comment>
<dbReference type="Proteomes" id="UP001549257">
    <property type="component" value="Unassembled WGS sequence"/>
</dbReference>
<dbReference type="PANTHER" id="PTHR43782:SF3">
    <property type="entry name" value="ARGINASE"/>
    <property type="match status" value="1"/>
</dbReference>
<dbReference type="PANTHER" id="PTHR43782">
    <property type="entry name" value="ARGINASE"/>
    <property type="match status" value="1"/>
</dbReference>
<organism evidence="5 6">
    <name type="scientific">Conyzicola nivalis</name>
    <dbReference type="NCBI Taxonomy" id="1477021"/>
    <lineage>
        <taxon>Bacteria</taxon>
        <taxon>Bacillati</taxon>
        <taxon>Actinomycetota</taxon>
        <taxon>Actinomycetes</taxon>
        <taxon>Micrococcales</taxon>
        <taxon>Microbacteriaceae</taxon>
        <taxon>Conyzicola</taxon>
    </lineage>
</organism>
<evidence type="ECO:0000256" key="4">
    <source>
        <dbReference type="PROSITE-ProRule" id="PRU00742"/>
    </source>
</evidence>
<keyword evidence="6" id="KW-1185">Reference proteome</keyword>
<keyword evidence="3" id="KW-0464">Manganese</keyword>
<accession>A0ABV2QJQ0</accession>
<proteinExistence type="inferred from homology"/>
<dbReference type="RefSeq" id="WP_354022966.1">
    <property type="nucleotide sequence ID" value="NZ_JBEPSJ010000001.1"/>
</dbReference>
<evidence type="ECO:0000256" key="1">
    <source>
        <dbReference type="ARBA" id="ARBA00022723"/>
    </source>
</evidence>
<sequence length="276" mass="27928">MPATFVVVPQWQGSGSSRALRLSDGAEAIRGDLPASSTRVVEVPLEAGDELGSGLPRLGSLQLVRDRTLAVLADVDDWALTIGGDCGVALAAVDHALERTGGDVAVIWFDAHPDLNTLESSPSAAFSGMVLRTLLGDGIGPLVPATPLAAGRLVLAGVRSSDEGEDEFVSATAIRQLTVDDLADPAALVAAVEATGAGSVYVHIDLDVLDPGELLGLSDPVPFGVTPAALVAGVRALKGRFGLAGASIAGFSPASPDEASDDLPTILRIIGALTAS</sequence>
<dbReference type="EMBL" id="JBEPSJ010000001">
    <property type="protein sequence ID" value="MET4580753.1"/>
    <property type="molecule type" value="Genomic_DNA"/>
</dbReference>
<reference evidence="5 6" key="1">
    <citation type="submission" date="2024-06" db="EMBL/GenBank/DDBJ databases">
        <title>Sorghum-associated microbial communities from plants grown in Nebraska, USA.</title>
        <authorList>
            <person name="Schachtman D."/>
        </authorList>
    </citation>
    <scope>NUCLEOTIDE SEQUENCE [LARGE SCALE GENOMIC DNA]</scope>
    <source>
        <strain evidence="5 6">2857</strain>
    </source>
</reference>
<dbReference type="CDD" id="cd09999">
    <property type="entry name" value="Arginase-like_1"/>
    <property type="match status" value="1"/>
</dbReference>
<dbReference type="GO" id="GO:0004053">
    <property type="term" value="F:arginase activity"/>
    <property type="evidence" value="ECO:0007669"/>
    <property type="project" value="UniProtKB-EC"/>
</dbReference>
<keyword evidence="1" id="KW-0479">Metal-binding</keyword>
<dbReference type="SUPFAM" id="SSF52768">
    <property type="entry name" value="Arginase/deacetylase"/>
    <property type="match status" value="1"/>
</dbReference>
<comment type="caution">
    <text evidence="5">The sequence shown here is derived from an EMBL/GenBank/DDBJ whole genome shotgun (WGS) entry which is preliminary data.</text>
</comment>
<dbReference type="Pfam" id="PF00491">
    <property type="entry name" value="Arginase"/>
    <property type="match status" value="1"/>
</dbReference>